<proteinExistence type="inferred from homology"/>
<dbReference type="PANTHER" id="PTHR10057:SF0">
    <property type="entry name" value="TRANSLOCATOR PROTEIN"/>
    <property type="match status" value="1"/>
</dbReference>
<organism evidence="7 8">
    <name type="scientific">Planomicrobium soli</name>
    <dbReference type="NCBI Taxonomy" id="1176648"/>
    <lineage>
        <taxon>Bacteria</taxon>
        <taxon>Bacillati</taxon>
        <taxon>Bacillota</taxon>
        <taxon>Bacilli</taxon>
        <taxon>Bacillales</taxon>
        <taxon>Caryophanaceae</taxon>
        <taxon>Planomicrobium</taxon>
    </lineage>
</organism>
<evidence type="ECO:0000256" key="3">
    <source>
        <dbReference type="ARBA" id="ARBA00022692"/>
    </source>
</evidence>
<reference evidence="7 8" key="1">
    <citation type="submission" date="2018-03" db="EMBL/GenBank/DDBJ databases">
        <title>Genomic Encyclopedia of Type Strains, Phase III (KMG-III): the genomes of soil and plant-associated and newly described type strains.</title>
        <authorList>
            <person name="Whitman W."/>
        </authorList>
    </citation>
    <scope>NUCLEOTIDE SEQUENCE [LARGE SCALE GENOMIC DNA]</scope>
    <source>
        <strain evidence="7 8">CGMCC 1.12259</strain>
    </source>
</reference>
<evidence type="ECO:0000313" key="8">
    <source>
        <dbReference type="Proteomes" id="UP000242682"/>
    </source>
</evidence>
<dbReference type="PANTHER" id="PTHR10057">
    <property type="entry name" value="PERIPHERAL-TYPE BENZODIAZEPINE RECEPTOR"/>
    <property type="match status" value="1"/>
</dbReference>
<keyword evidence="3 6" id="KW-0812">Transmembrane</keyword>
<dbReference type="OrthoDB" id="9795496at2"/>
<dbReference type="Proteomes" id="UP000242682">
    <property type="component" value="Unassembled WGS sequence"/>
</dbReference>
<evidence type="ECO:0000256" key="2">
    <source>
        <dbReference type="ARBA" id="ARBA00007524"/>
    </source>
</evidence>
<sequence>MELLKVNGQVNVKKLAINVLVPVVGGSIVGALANRDSQEKYAKLKKPSFSPPPWVFPTVWTTLYAMVGIAKYRADEKAQLHDNRVKTNISYDVQLGLNFLWSFLFFKWGLRGTALVEMAFLLAAVTFTAYEFNKHDKIAGALMVPYIGWVAFALGLNYSIVKLNAQ</sequence>
<dbReference type="GO" id="GO:0016020">
    <property type="term" value="C:membrane"/>
    <property type="evidence" value="ECO:0007669"/>
    <property type="project" value="UniProtKB-SubCell"/>
</dbReference>
<feature type="transmembrane region" description="Helical" evidence="6">
    <location>
        <begin position="15"/>
        <end position="33"/>
    </location>
</feature>
<evidence type="ECO:0000256" key="1">
    <source>
        <dbReference type="ARBA" id="ARBA00004141"/>
    </source>
</evidence>
<evidence type="ECO:0000256" key="4">
    <source>
        <dbReference type="ARBA" id="ARBA00022989"/>
    </source>
</evidence>
<feature type="transmembrane region" description="Helical" evidence="6">
    <location>
        <begin position="142"/>
        <end position="161"/>
    </location>
</feature>
<name>A0A2P8H2B8_9BACL</name>
<dbReference type="CDD" id="cd15904">
    <property type="entry name" value="TSPO_MBR"/>
    <property type="match status" value="1"/>
</dbReference>
<dbReference type="Pfam" id="PF03073">
    <property type="entry name" value="TspO_MBR"/>
    <property type="match status" value="1"/>
</dbReference>
<dbReference type="InterPro" id="IPR004307">
    <property type="entry name" value="TspO_MBR"/>
</dbReference>
<dbReference type="InterPro" id="IPR038330">
    <property type="entry name" value="TspO/MBR-related_sf"/>
</dbReference>
<dbReference type="EMBL" id="PYAT01000005">
    <property type="protein sequence ID" value="PSL40362.1"/>
    <property type="molecule type" value="Genomic_DNA"/>
</dbReference>
<dbReference type="GO" id="GO:0033013">
    <property type="term" value="P:tetrapyrrole metabolic process"/>
    <property type="evidence" value="ECO:0007669"/>
    <property type="project" value="UniProtKB-ARBA"/>
</dbReference>
<dbReference type="AlphaFoldDB" id="A0A2P8H2B8"/>
<dbReference type="Gene3D" id="1.20.1260.100">
    <property type="entry name" value="TspO/MBR protein"/>
    <property type="match status" value="1"/>
</dbReference>
<feature type="transmembrane region" description="Helical" evidence="6">
    <location>
        <begin position="108"/>
        <end position="130"/>
    </location>
</feature>
<comment type="similarity">
    <text evidence="2">Belongs to the TspO/BZRP family.</text>
</comment>
<evidence type="ECO:0000313" key="7">
    <source>
        <dbReference type="EMBL" id="PSL40362.1"/>
    </source>
</evidence>
<protein>
    <submittedName>
        <fullName evidence="7">TspO/MBR related protein</fullName>
    </submittedName>
</protein>
<accession>A0A2P8H2B8</accession>
<keyword evidence="5 6" id="KW-0472">Membrane</keyword>
<gene>
    <name evidence="7" type="ORF">B0H99_105139</name>
</gene>
<evidence type="ECO:0000256" key="5">
    <source>
        <dbReference type="ARBA" id="ARBA00023136"/>
    </source>
</evidence>
<evidence type="ECO:0000256" key="6">
    <source>
        <dbReference type="SAM" id="Phobius"/>
    </source>
</evidence>
<dbReference type="RefSeq" id="WP_106533144.1">
    <property type="nucleotide sequence ID" value="NZ_PYAT01000005.1"/>
</dbReference>
<comment type="subcellular location">
    <subcellularLocation>
        <location evidence="1">Membrane</location>
        <topology evidence="1">Multi-pass membrane protein</topology>
    </subcellularLocation>
</comment>
<dbReference type="PIRSF" id="PIRSF005859">
    <property type="entry name" value="PBR"/>
    <property type="match status" value="1"/>
</dbReference>
<keyword evidence="8" id="KW-1185">Reference proteome</keyword>
<dbReference type="FunFam" id="1.20.1260.100:FF:000001">
    <property type="entry name" value="translocator protein 2"/>
    <property type="match status" value="1"/>
</dbReference>
<comment type="caution">
    <text evidence="7">The sequence shown here is derived from an EMBL/GenBank/DDBJ whole genome shotgun (WGS) entry which is preliminary data.</text>
</comment>
<keyword evidence="4 6" id="KW-1133">Transmembrane helix</keyword>